<gene>
    <name evidence="1" type="ORF">CSSPTR1EN2_LOCUS22745</name>
</gene>
<sequence length="99" mass="11269">MAKNMRQVVSRAVKTLADAHKQEERKLNLCLTGFEAKEGETENELVQQFNIELLQGQMRLRVKVIAAKRQWPTTSRASTSTASTRPNAMLLKFEMSEDC</sequence>
<dbReference type="EMBL" id="OZ019900">
    <property type="protein sequence ID" value="CAK9235495.1"/>
    <property type="molecule type" value="Genomic_DNA"/>
</dbReference>
<name>A0ABP0V1L5_9BRYO</name>
<keyword evidence="2" id="KW-1185">Reference proteome</keyword>
<dbReference type="Proteomes" id="UP001497512">
    <property type="component" value="Chromosome 8"/>
</dbReference>
<organism evidence="1 2">
    <name type="scientific">Sphagnum troendelagicum</name>
    <dbReference type="NCBI Taxonomy" id="128251"/>
    <lineage>
        <taxon>Eukaryota</taxon>
        <taxon>Viridiplantae</taxon>
        <taxon>Streptophyta</taxon>
        <taxon>Embryophyta</taxon>
        <taxon>Bryophyta</taxon>
        <taxon>Sphagnophytina</taxon>
        <taxon>Sphagnopsida</taxon>
        <taxon>Sphagnales</taxon>
        <taxon>Sphagnaceae</taxon>
        <taxon>Sphagnum</taxon>
    </lineage>
</organism>
<proteinExistence type="predicted"/>
<reference evidence="1" key="1">
    <citation type="submission" date="2024-02" db="EMBL/GenBank/DDBJ databases">
        <authorList>
            <consortium name="ELIXIR-Norway"/>
            <consortium name="Elixir Norway"/>
        </authorList>
    </citation>
    <scope>NUCLEOTIDE SEQUENCE</scope>
</reference>
<protein>
    <submittedName>
        <fullName evidence="1">Uncharacterized protein</fullName>
    </submittedName>
</protein>
<evidence type="ECO:0000313" key="1">
    <source>
        <dbReference type="EMBL" id="CAK9235495.1"/>
    </source>
</evidence>
<evidence type="ECO:0000313" key="2">
    <source>
        <dbReference type="Proteomes" id="UP001497512"/>
    </source>
</evidence>
<accession>A0ABP0V1L5</accession>